<accession>A0A835KB03</accession>
<comment type="function">
    <text evidence="4">Key component of the cytosolic iron-sulfur protein assembly (CIA) complex, a multiprotein complex that mediates the incorporation of iron-sulfur cluster into apoproteins specifically involved in DNA metabolism and genomic integrity. In the CIA complex, MMS19 acts as an adapter between early-acting CIA components and a subset of cellular target iron-sulfur proteins.</text>
</comment>
<name>A0A835KB03_9ROSI</name>
<dbReference type="GO" id="GO:0051604">
    <property type="term" value="P:protein maturation"/>
    <property type="evidence" value="ECO:0007669"/>
    <property type="project" value="UniProtKB-UniRule"/>
</dbReference>
<dbReference type="Pfam" id="PF12460">
    <property type="entry name" value="MMS19_C"/>
    <property type="match status" value="1"/>
</dbReference>
<keyword evidence="3 4" id="KW-0539">Nucleus</keyword>
<dbReference type="SUPFAM" id="SSF48371">
    <property type="entry name" value="ARM repeat"/>
    <property type="match status" value="1"/>
</dbReference>
<evidence type="ECO:0000256" key="2">
    <source>
        <dbReference type="ARBA" id="ARBA00022737"/>
    </source>
</evidence>
<keyword evidence="4" id="KW-0227">DNA damage</keyword>
<dbReference type="InterPro" id="IPR039920">
    <property type="entry name" value="MMS19"/>
</dbReference>
<evidence type="ECO:0000256" key="4">
    <source>
        <dbReference type="RuleBase" id="RU367072"/>
    </source>
</evidence>
<dbReference type="GO" id="GO:0005634">
    <property type="term" value="C:nucleus"/>
    <property type="evidence" value="ECO:0007669"/>
    <property type="project" value="UniProtKB-SubCell"/>
</dbReference>
<comment type="caution">
    <text evidence="7">The sequence shown here is derived from an EMBL/GenBank/DDBJ whole genome shotgun (WGS) entry which is preliminary data.</text>
</comment>
<dbReference type="PANTHER" id="PTHR12891:SF0">
    <property type="entry name" value="MMS19 NUCLEOTIDE EXCISION REPAIR PROTEIN HOMOLOG"/>
    <property type="match status" value="1"/>
</dbReference>
<keyword evidence="2" id="KW-0677">Repeat</keyword>
<evidence type="ECO:0000313" key="8">
    <source>
        <dbReference type="Proteomes" id="UP000657918"/>
    </source>
</evidence>
<dbReference type="PANTHER" id="PTHR12891">
    <property type="entry name" value="DNA REPAIR/TRANSCRIPTION PROTEIN MET18/MMS19"/>
    <property type="match status" value="1"/>
</dbReference>
<dbReference type="InterPro" id="IPR029240">
    <property type="entry name" value="MMS19_N"/>
</dbReference>
<evidence type="ECO:0000259" key="6">
    <source>
        <dbReference type="Pfam" id="PF14500"/>
    </source>
</evidence>
<feature type="domain" description="MMS19 N-terminal" evidence="6">
    <location>
        <begin position="118"/>
        <end position="299"/>
    </location>
</feature>
<dbReference type="Proteomes" id="UP000657918">
    <property type="component" value="Unassembled WGS sequence"/>
</dbReference>
<proteinExistence type="inferred from homology"/>
<dbReference type="GO" id="GO:0006281">
    <property type="term" value="P:DNA repair"/>
    <property type="evidence" value="ECO:0007669"/>
    <property type="project" value="UniProtKB-UniRule"/>
</dbReference>
<keyword evidence="4" id="KW-0234">DNA repair</keyword>
<dbReference type="GO" id="GO:0097361">
    <property type="term" value="C:cytosolic [4Fe-4S] assembly targeting complex"/>
    <property type="evidence" value="ECO:0007669"/>
    <property type="project" value="UniProtKB-UniRule"/>
</dbReference>
<protein>
    <recommendedName>
        <fullName evidence="4">MMS19 nucleotide excision repair protein</fullName>
    </recommendedName>
</protein>
<comment type="similarity">
    <text evidence="4">Belongs to the MET18/MMS19 family.</text>
</comment>
<comment type="subcellular location">
    <subcellularLocation>
        <location evidence="1 4">Nucleus</location>
    </subcellularLocation>
</comment>
<gene>
    <name evidence="7" type="ORF">SADUNF_Sadunf03G0030200</name>
</gene>
<evidence type="ECO:0000256" key="1">
    <source>
        <dbReference type="ARBA" id="ARBA00004123"/>
    </source>
</evidence>
<keyword evidence="8" id="KW-1185">Reference proteome</keyword>
<dbReference type="EMBL" id="JADGMS010000003">
    <property type="protein sequence ID" value="KAF9685203.1"/>
    <property type="molecule type" value="Genomic_DNA"/>
</dbReference>
<sequence length="1276" mass="141947">MTEPSQLTQHIESFVDSSRSSSEQAASLDTIVSLVKNDVVTISSLVKEMEMYLTTTDNIIRARGILLLGEALKCLSSKPLDAATIHSLMSFFKERLKSNEVFLRFSFQMGLGFTLKPFFEFFVADWRALRGALVGCLALVRRKSGGMVSSSDAKGVVESFLQNLQVQSLGQHDRKICFELMECLLEYYPCAVASMWLLLGGMVTSWENVYFRKSLPRGDDLIYGICEAIDGEKDPQCLMLAFHIIEVLVQVFPDPCGPIESYASDLFGILSSYFPIHFTHPKAEEDVEVKRDDLSKALMFWKDSYMLVLHVQDKVCGNCIANAVKEIKPYSGRELNSFLLEYMFSVNKVKPVDLFLGSVVYTDLAFSSSPLFEPYVIPLLLEKLSSSLSSAKVDSLKYLSYCTSKYGAERIAKHAGAIWCSLKDAMFTSGQPLALSFTPESLGGLGYQENEITAEALTLLEKVVIQNNDLFSSMIVGDEEINMVLNSISGYESYNEIPSQSTQKMYSVGRILYVSVKASVASCSRIFQNFFPCLMESMGLPVVNGSETSSFNDDCIILKRPNHGSLYLCIELLGACRDLAISSGDLVSQCVSTDETWCCLLQRFSTSLSKIFSSILATSTDKPAHDADVYLGVKGLQILATFPGGYILVSKSTCESILTTFVSIITVDFNKTLLWKLSVRALVQIGLLINGSNQSEKSMSYMDIVVQKIVSMISSDNHDIPFQLKLEAISDIGTSGLKYMLKIVSGLQEVICANLAEVQGNVKSARVIIYLLECYSNVLLPWIQKYEVFEEVLFQFVVSIWNQIENCMVFPVGICEKELLDATMKVMKLAVASCSVESQNIIIDKAYTVLSSSTFLSMKDSLPSLQAQLEGLEDTQEMVKFSSRDEWIYSLFTSVIIALHPQTRIPNIRTVLHFLMIVLLKGYVMAAQALGSIVNKLDLKTSGTEYSGGCTFEEAMDIILGKNLSSSDHFPAERSGITGDWSETGLTNLCLGAANSGLLKIHFFVGFAWIGKGLLMRGHEKVKDITMVFLECLLSNGRMGALPLEETKCNWDMRLSAMKSSADAFQIFLSDSELCLNRKFHAIIRPLYKQRFFSTTMPILQSLIIQSDSLLTRSMLYRAFANVITGTPLIVILNDARKLIPMVLDSLKLLSKDVLDKDIMYSLLLVLSGILTDKNGKAYLSVKVTFSYKLARAGQEAVIENAHIIINCLIGFATYPHTMLVRETTIQCLVAMSELPHARIYPMRIQVLQAVSKALDDPKRAVRQEAVRCRQVWSEI</sequence>
<dbReference type="AlphaFoldDB" id="A0A835KB03"/>
<dbReference type="GO" id="GO:0016226">
    <property type="term" value="P:iron-sulfur cluster assembly"/>
    <property type="evidence" value="ECO:0007669"/>
    <property type="project" value="UniProtKB-UniRule"/>
</dbReference>
<dbReference type="Pfam" id="PF14500">
    <property type="entry name" value="MMS19_N"/>
    <property type="match status" value="3"/>
</dbReference>
<reference evidence="7 8" key="1">
    <citation type="submission" date="2020-10" db="EMBL/GenBank/DDBJ databases">
        <title>Plant Genome Project.</title>
        <authorList>
            <person name="Zhang R.-G."/>
        </authorList>
    </citation>
    <scope>NUCLEOTIDE SEQUENCE [LARGE SCALE GENOMIC DNA]</scope>
    <source>
        <strain evidence="7">FAFU-HL-1</strain>
        <tissue evidence="7">Leaf</tissue>
    </source>
</reference>
<feature type="domain" description="MMS19 N-terminal" evidence="6">
    <location>
        <begin position="46"/>
        <end position="101"/>
    </location>
</feature>
<feature type="domain" description="MMS19 N-terminal" evidence="6">
    <location>
        <begin position="365"/>
        <end position="427"/>
    </location>
</feature>
<dbReference type="OrthoDB" id="342900at2759"/>
<organism evidence="7 8">
    <name type="scientific">Salix dunnii</name>
    <dbReference type="NCBI Taxonomy" id="1413687"/>
    <lineage>
        <taxon>Eukaryota</taxon>
        <taxon>Viridiplantae</taxon>
        <taxon>Streptophyta</taxon>
        <taxon>Embryophyta</taxon>
        <taxon>Tracheophyta</taxon>
        <taxon>Spermatophyta</taxon>
        <taxon>Magnoliopsida</taxon>
        <taxon>eudicotyledons</taxon>
        <taxon>Gunneridae</taxon>
        <taxon>Pentapetalae</taxon>
        <taxon>rosids</taxon>
        <taxon>fabids</taxon>
        <taxon>Malpighiales</taxon>
        <taxon>Salicaceae</taxon>
        <taxon>Saliceae</taxon>
        <taxon>Salix</taxon>
    </lineage>
</organism>
<evidence type="ECO:0000313" key="7">
    <source>
        <dbReference type="EMBL" id="KAF9685203.1"/>
    </source>
</evidence>
<evidence type="ECO:0000256" key="3">
    <source>
        <dbReference type="ARBA" id="ARBA00023242"/>
    </source>
</evidence>
<dbReference type="InterPro" id="IPR024687">
    <property type="entry name" value="MMS19_C"/>
</dbReference>
<dbReference type="InterPro" id="IPR016024">
    <property type="entry name" value="ARM-type_fold"/>
</dbReference>
<feature type="domain" description="MMS19 C-terminal" evidence="5">
    <location>
        <begin position="788"/>
        <end position="1231"/>
    </location>
</feature>
<evidence type="ECO:0000259" key="5">
    <source>
        <dbReference type="Pfam" id="PF12460"/>
    </source>
</evidence>